<feature type="compositionally biased region" description="Basic and acidic residues" evidence="3">
    <location>
        <begin position="1"/>
        <end position="20"/>
    </location>
</feature>
<dbReference type="InterPro" id="IPR001452">
    <property type="entry name" value="SH3_domain"/>
</dbReference>
<dbReference type="SUPFAM" id="SSF50044">
    <property type="entry name" value="SH3-domain"/>
    <property type="match status" value="1"/>
</dbReference>
<evidence type="ECO:0000256" key="1">
    <source>
        <dbReference type="ARBA" id="ARBA00022443"/>
    </source>
</evidence>
<protein>
    <submittedName>
        <fullName evidence="5">Spectrin alpha chain, non-erythrocytic 1-like 1</fullName>
    </submittedName>
</protein>
<proteinExistence type="predicted"/>
<dbReference type="InterPro" id="IPR036028">
    <property type="entry name" value="SH3-like_dom_sf"/>
</dbReference>
<feature type="compositionally biased region" description="Basic and acidic residues" evidence="3">
    <location>
        <begin position="111"/>
        <end position="135"/>
    </location>
</feature>
<feature type="domain" description="SH3" evidence="4">
    <location>
        <begin position="34"/>
        <end position="95"/>
    </location>
</feature>
<keyword evidence="6" id="KW-1185">Reference proteome</keyword>
<dbReference type="PROSITE" id="PS50002">
    <property type="entry name" value="SH3"/>
    <property type="match status" value="1"/>
</dbReference>
<evidence type="ECO:0000313" key="6">
    <source>
        <dbReference type="Proteomes" id="UP000747542"/>
    </source>
</evidence>
<dbReference type="Pfam" id="PF00018">
    <property type="entry name" value="SH3_1"/>
    <property type="match status" value="1"/>
</dbReference>
<feature type="compositionally biased region" description="Basic and acidic residues" evidence="3">
    <location>
        <begin position="163"/>
        <end position="174"/>
    </location>
</feature>
<sequence>NDKHEDLTEGKDGNTSKAGDEVEDKSDPIPPTKTVITLLIALRYFKSRTPNEVTVLKGDKMLLLNRKSKDWWFVEVIRTKNQGYIPRSIVARLPTAGVLAAKKPATLVQVHDGKPANLDKTKNEDEADDESKNDSGTENEINNEDETENEINNEDETENEINNEDKAENEINNE</sequence>
<evidence type="ECO:0000259" key="4">
    <source>
        <dbReference type="PROSITE" id="PS50002"/>
    </source>
</evidence>
<dbReference type="EMBL" id="JAHLQT010026066">
    <property type="protein sequence ID" value="KAG7163922.1"/>
    <property type="molecule type" value="Genomic_DNA"/>
</dbReference>
<evidence type="ECO:0000256" key="3">
    <source>
        <dbReference type="SAM" id="MobiDB-lite"/>
    </source>
</evidence>
<dbReference type="Gene3D" id="2.30.30.40">
    <property type="entry name" value="SH3 Domains"/>
    <property type="match status" value="1"/>
</dbReference>
<dbReference type="SMART" id="SM00326">
    <property type="entry name" value="SH3"/>
    <property type="match status" value="1"/>
</dbReference>
<feature type="non-terminal residue" evidence="5">
    <location>
        <position position="1"/>
    </location>
</feature>
<dbReference type="AlphaFoldDB" id="A0A8J5JT96"/>
<name>A0A8J5JT96_HOMAM</name>
<evidence type="ECO:0000256" key="2">
    <source>
        <dbReference type="PROSITE-ProRule" id="PRU00192"/>
    </source>
</evidence>
<organism evidence="5 6">
    <name type="scientific">Homarus americanus</name>
    <name type="common">American lobster</name>
    <dbReference type="NCBI Taxonomy" id="6706"/>
    <lineage>
        <taxon>Eukaryota</taxon>
        <taxon>Metazoa</taxon>
        <taxon>Ecdysozoa</taxon>
        <taxon>Arthropoda</taxon>
        <taxon>Crustacea</taxon>
        <taxon>Multicrustacea</taxon>
        <taxon>Malacostraca</taxon>
        <taxon>Eumalacostraca</taxon>
        <taxon>Eucarida</taxon>
        <taxon>Decapoda</taxon>
        <taxon>Pleocyemata</taxon>
        <taxon>Astacidea</taxon>
        <taxon>Nephropoidea</taxon>
        <taxon>Nephropidae</taxon>
        <taxon>Homarus</taxon>
    </lineage>
</organism>
<dbReference type="Proteomes" id="UP000747542">
    <property type="component" value="Unassembled WGS sequence"/>
</dbReference>
<reference evidence="5" key="1">
    <citation type="journal article" date="2021" name="Sci. Adv.">
        <title>The American lobster genome reveals insights on longevity, neural, and immune adaptations.</title>
        <authorList>
            <person name="Polinski J.M."/>
            <person name="Zimin A.V."/>
            <person name="Clark K.F."/>
            <person name="Kohn A.B."/>
            <person name="Sadowski N."/>
            <person name="Timp W."/>
            <person name="Ptitsyn A."/>
            <person name="Khanna P."/>
            <person name="Romanova D.Y."/>
            <person name="Williams P."/>
            <person name="Greenwood S.J."/>
            <person name="Moroz L.L."/>
            <person name="Walt D.R."/>
            <person name="Bodnar A.G."/>
        </authorList>
    </citation>
    <scope>NUCLEOTIDE SEQUENCE</scope>
    <source>
        <strain evidence="5">GMGI-L3</strain>
    </source>
</reference>
<feature type="region of interest" description="Disordered" evidence="3">
    <location>
        <begin position="1"/>
        <end position="30"/>
    </location>
</feature>
<evidence type="ECO:0000313" key="5">
    <source>
        <dbReference type="EMBL" id="KAG7163922.1"/>
    </source>
</evidence>
<feature type="compositionally biased region" description="Acidic residues" evidence="3">
    <location>
        <begin position="141"/>
        <end position="162"/>
    </location>
</feature>
<feature type="non-terminal residue" evidence="5">
    <location>
        <position position="174"/>
    </location>
</feature>
<gene>
    <name evidence="5" type="primary">SPTAN1-L1</name>
    <name evidence="5" type="ORF">Hamer_G020838</name>
</gene>
<comment type="caution">
    <text evidence="5">The sequence shown here is derived from an EMBL/GenBank/DDBJ whole genome shotgun (WGS) entry which is preliminary data.</text>
</comment>
<accession>A0A8J5JT96</accession>
<feature type="region of interest" description="Disordered" evidence="3">
    <location>
        <begin position="110"/>
        <end position="174"/>
    </location>
</feature>
<keyword evidence="1 2" id="KW-0728">SH3 domain</keyword>